<organism evidence="2 3">
    <name type="scientific">Portunus trituberculatus</name>
    <name type="common">Swimming crab</name>
    <name type="synonym">Neptunus trituberculatus</name>
    <dbReference type="NCBI Taxonomy" id="210409"/>
    <lineage>
        <taxon>Eukaryota</taxon>
        <taxon>Metazoa</taxon>
        <taxon>Ecdysozoa</taxon>
        <taxon>Arthropoda</taxon>
        <taxon>Crustacea</taxon>
        <taxon>Multicrustacea</taxon>
        <taxon>Malacostraca</taxon>
        <taxon>Eumalacostraca</taxon>
        <taxon>Eucarida</taxon>
        <taxon>Decapoda</taxon>
        <taxon>Pleocyemata</taxon>
        <taxon>Brachyura</taxon>
        <taxon>Eubrachyura</taxon>
        <taxon>Portunoidea</taxon>
        <taxon>Portunidae</taxon>
        <taxon>Portuninae</taxon>
        <taxon>Portunus</taxon>
    </lineage>
</organism>
<comment type="caution">
    <text evidence="2">The sequence shown here is derived from an EMBL/GenBank/DDBJ whole genome shotgun (WGS) entry which is preliminary data.</text>
</comment>
<keyword evidence="3" id="KW-1185">Reference proteome</keyword>
<evidence type="ECO:0000313" key="2">
    <source>
        <dbReference type="EMBL" id="MPC84132.1"/>
    </source>
</evidence>
<evidence type="ECO:0000313" key="3">
    <source>
        <dbReference type="Proteomes" id="UP000324222"/>
    </source>
</evidence>
<gene>
    <name evidence="2" type="ORF">E2C01_078859</name>
</gene>
<name>A0A5B7IJZ1_PORTR</name>
<accession>A0A5B7IJZ1</accession>
<feature type="compositionally biased region" description="Gly residues" evidence="1">
    <location>
        <begin position="14"/>
        <end position="26"/>
    </location>
</feature>
<proteinExistence type="predicted"/>
<dbReference type="EMBL" id="VSRR010064503">
    <property type="protein sequence ID" value="MPC84132.1"/>
    <property type="molecule type" value="Genomic_DNA"/>
</dbReference>
<dbReference type="AlphaFoldDB" id="A0A5B7IJZ1"/>
<protein>
    <submittedName>
        <fullName evidence="2">Uncharacterized protein</fullName>
    </submittedName>
</protein>
<reference evidence="2 3" key="1">
    <citation type="submission" date="2019-05" db="EMBL/GenBank/DDBJ databases">
        <title>Another draft genome of Portunus trituberculatus and its Hox gene families provides insights of decapod evolution.</title>
        <authorList>
            <person name="Jeong J.-H."/>
            <person name="Song I."/>
            <person name="Kim S."/>
            <person name="Choi T."/>
            <person name="Kim D."/>
            <person name="Ryu S."/>
            <person name="Kim W."/>
        </authorList>
    </citation>
    <scope>NUCLEOTIDE SEQUENCE [LARGE SCALE GENOMIC DNA]</scope>
    <source>
        <tissue evidence="2">Muscle</tissue>
    </source>
</reference>
<dbReference type="Proteomes" id="UP000324222">
    <property type="component" value="Unassembled WGS sequence"/>
</dbReference>
<sequence>MKRNEAGEWEEQQPGGGRGGKGGAGVEEGEAWEEDEEVQPDCVCPLERLKHQSTFSLIAPATST</sequence>
<evidence type="ECO:0000256" key="1">
    <source>
        <dbReference type="SAM" id="MobiDB-lite"/>
    </source>
</evidence>
<feature type="compositionally biased region" description="Acidic residues" evidence="1">
    <location>
        <begin position="27"/>
        <end position="39"/>
    </location>
</feature>
<feature type="region of interest" description="Disordered" evidence="1">
    <location>
        <begin position="1"/>
        <end position="39"/>
    </location>
</feature>